<feature type="compositionally biased region" description="Basic residues" evidence="1">
    <location>
        <begin position="320"/>
        <end position="335"/>
    </location>
</feature>
<gene>
    <name evidence="3" type="ORF">GSI_11075</name>
</gene>
<keyword evidence="2" id="KW-0472">Membrane</keyword>
<feature type="transmembrane region" description="Helical" evidence="2">
    <location>
        <begin position="22"/>
        <end position="46"/>
    </location>
</feature>
<dbReference type="Proteomes" id="UP000230002">
    <property type="component" value="Unassembled WGS sequence"/>
</dbReference>
<protein>
    <submittedName>
        <fullName evidence="3">Uncharacterized protein</fullName>
    </submittedName>
</protein>
<evidence type="ECO:0000313" key="4">
    <source>
        <dbReference type="Proteomes" id="UP000230002"/>
    </source>
</evidence>
<organism evidence="3 4">
    <name type="scientific">Ganoderma sinense ZZ0214-1</name>
    <dbReference type="NCBI Taxonomy" id="1077348"/>
    <lineage>
        <taxon>Eukaryota</taxon>
        <taxon>Fungi</taxon>
        <taxon>Dikarya</taxon>
        <taxon>Basidiomycota</taxon>
        <taxon>Agaricomycotina</taxon>
        <taxon>Agaricomycetes</taxon>
        <taxon>Polyporales</taxon>
        <taxon>Polyporaceae</taxon>
        <taxon>Ganoderma</taxon>
    </lineage>
</organism>
<dbReference type="EMBL" id="AYKW01000036">
    <property type="protein sequence ID" value="PIL26814.1"/>
    <property type="molecule type" value="Genomic_DNA"/>
</dbReference>
<keyword evidence="2" id="KW-0812">Transmembrane</keyword>
<evidence type="ECO:0000256" key="2">
    <source>
        <dbReference type="SAM" id="Phobius"/>
    </source>
</evidence>
<accession>A0A2G8RZA3</accession>
<keyword evidence="4" id="KW-1185">Reference proteome</keyword>
<proteinExistence type="predicted"/>
<evidence type="ECO:0000313" key="3">
    <source>
        <dbReference type="EMBL" id="PIL26814.1"/>
    </source>
</evidence>
<evidence type="ECO:0000256" key="1">
    <source>
        <dbReference type="SAM" id="MobiDB-lite"/>
    </source>
</evidence>
<sequence>MPSATFNALLYQAYSHQNQEDFAMVCLLGGLHGVLSVLRVLLVYGLAKRVRQAQLSAIMLSLTILALFASTTIYVIVAVASDLADCQQTFVSVGYQLSLFYVMPPSADGFPTPLVKPAQSWPLFCSRTFTFMANVCFFQSLGSSGDSGRRIYQPSGNASHRLQGMEIEETVERILRGENRGLAGRETVRDSRQVGSGILRDMGGSPSPTSYIGPYIDRTAQAVVVVFQVAEYNSKTLPGPARARFRLDILGAFVNGALVPVIEIYPAFVVVAVVLNRSHVEKGLSENMESVPTLHMAFTLKVDTLTSGEGDEEGRPAIRIGRRSSMRRAPSRTEL</sequence>
<feature type="transmembrane region" description="Helical" evidence="2">
    <location>
        <begin position="58"/>
        <end position="80"/>
    </location>
</feature>
<reference evidence="3 4" key="1">
    <citation type="journal article" date="2015" name="Sci. Rep.">
        <title>Chromosome-level genome map provides insights into diverse defense mechanisms in the medicinal fungus Ganoderma sinense.</title>
        <authorList>
            <person name="Zhu Y."/>
            <person name="Xu J."/>
            <person name="Sun C."/>
            <person name="Zhou S."/>
            <person name="Xu H."/>
            <person name="Nelson D.R."/>
            <person name="Qian J."/>
            <person name="Song J."/>
            <person name="Luo H."/>
            <person name="Xiang L."/>
            <person name="Li Y."/>
            <person name="Xu Z."/>
            <person name="Ji A."/>
            <person name="Wang L."/>
            <person name="Lu S."/>
            <person name="Hayward A."/>
            <person name="Sun W."/>
            <person name="Li X."/>
            <person name="Schwartz D.C."/>
            <person name="Wang Y."/>
            <person name="Chen S."/>
        </authorList>
    </citation>
    <scope>NUCLEOTIDE SEQUENCE [LARGE SCALE GENOMIC DNA]</scope>
    <source>
        <strain evidence="3 4">ZZ0214-1</strain>
    </source>
</reference>
<keyword evidence="2" id="KW-1133">Transmembrane helix</keyword>
<feature type="region of interest" description="Disordered" evidence="1">
    <location>
        <begin position="305"/>
        <end position="335"/>
    </location>
</feature>
<comment type="caution">
    <text evidence="3">The sequence shown here is derived from an EMBL/GenBank/DDBJ whole genome shotgun (WGS) entry which is preliminary data.</text>
</comment>
<name>A0A2G8RZA3_9APHY</name>
<dbReference type="AlphaFoldDB" id="A0A2G8RZA3"/>